<dbReference type="Gene3D" id="3.20.20.80">
    <property type="entry name" value="Glycosidases"/>
    <property type="match status" value="1"/>
</dbReference>
<keyword evidence="6" id="KW-0732">Signal</keyword>
<dbReference type="PANTHER" id="PTHR34983">
    <property type="entry name" value="ARABINOGALACTAN ENDO-BETA-1,4-GALACTANASE A"/>
    <property type="match status" value="1"/>
</dbReference>
<feature type="chain" id="PRO_5044965156" description="Arabinogalactan endo-beta-1,4-galactanase" evidence="6">
    <location>
        <begin position="44"/>
        <end position="535"/>
    </location>
</feature>
<feature type="signal peptide" evidence="6">
    <location>
        <begin position="1"/>
        <end position="43"/>
    </location>
</feature>
<evidence type="ECO:0000256" key="2">
    <source>
        <dbReference type="ARBA" id="ARBA00010687"/>
    </source>
</evidence>
<evidence type="ECO:0000313" key="8">
    <source>
        <dbReference type="Proteomes" id="UP001551210"/>
    </source>
</evidence>
<keyword evidence="4 6" id="KW-0378">Hydrolase</keyword>
<dbReference type="EC" id="3.2.1.89" evidence="3 6"/>
<evidence type="ECO:0000256" key="5">
    <source>
        <dbReference type="ARBA" id="ARBA00023295"/>
    </source>
</evidence>
<organism evidence="7 8">
    <name type="scientific">Streptomyces exfoliatus</name>
    <name type="common">Streptomyces hydrogenans</name>
    <dbReference type="NCBI Taxonomy" id="1905"/>
    <lineage>
        <taxon>Bacteria</taxon>
        <taxon>Bacillati</taxon>
        <taxon>Actinomycetota</taxon>
        <taxon>Actinomycetes</taxon>
        <taxon>Kitasatosporales</taxon>
        <taxon>Streptomycetaceae</taxon>
        <taxon>Streptomyces</taxon>
    </lineage>
</organism>
<dbReference type="EMBL" id="JBEZAM010000010">
    <property type="protein sequence ID" value="MEU7293687.1"/>
    <property type="molecule type" value="Genomic_DNA"/>
</dbReference>
<proteinExistence type="inferred from homology"/>
<gene>
    <name evidence="7" type="ORF">AB0A76_10850</name>
</gene>
<dbReference type="InterPro" id="IPR017853">
    <property type="entry name" value="GH"/>
</dbReference>
<reference evidence="7 8" key="1">
    <citation type="submission" date="2024-06" db="EMBL/GenBank/DDBJ databases">
        <title>The Natural Products Discovery Center: Release of the First 8490 Sequenced Strains for Exploring Actinobacteria Biosynthetic Diversity.</title>
        <authorList>
            <person name="Kalkreuter E."/>
            <person name="Kautsar S.A."/>
            <person name="Yang D."/>
            <person name="Bader C.D."/>
            <person name="Teijaro C.N."/>
            <person name="Fluegel L."/>
            <person name="Davis C.M."/>
            <person name="Simpson J.R."/>
            <person name="Lauterbach L."/>
            <person name="Steele A.D."/>
            <person name="Gui C."/>
            <person name="Meng S."/>
            <person name="Li G."/>
            <person name="Viehrig K."/>
            <person name="Ye F."/>
            <person name="Su P."/>
            <person name="Kiefer A.F."/>
            <person name="Nichols A."/>
            <person name="Cepeda A.J."/>
            <person name="Yan W."/>
            <person name="Fan B."/>
            <person name="Jiang Y."/>
            <person name="Adhikari A."/>
            <person name="Zheng C.-J."/>
            <person name="Schuster L."/>
            <person name="Cowan T.M."/>
            <person name="Smanski M.J."/>
            <person name="Chevrette M.G."/>
            <person name="De Carvalho L.P.S."/>
            <person name="Shen B."/>
        </authorList>
    </citation>
    <scope>NUCLEOTIDE SEQUENCE [LARGE SCALE GENOMIC DNA]</scope>
    <source>
        <strain evidence="7 8">NPDC045705</strain>
    </source>
</reference>
<name>A0ABV3CTZ5_STREX</name>
<evidence type="ECO:0000256" key="3">
    <source>
        <dbReference type="ARBA" id="ARBA00012556"/>
    </source>
</evidence>
<dbReference type="Gene3D" id="2.60.120.260">
    <property type="entry name" value="Galactose-binding domain-like"/>
    <property type="match status" value="1"/>
</dbReference>
<protein>
    <recommendedName>
        <fullName evidence="3 6">Arabinogalactan endo-beta-1,4-galactanase</fullName>
        <ecNumber evidence="3 6">3.2.1.89</ecNumber>
    </recommendedName>
</protein>
<dbReference type="PANTHER" id="PTHR34983:SF1">
    <property type="entry name" value="ARABINOGALACTAN ENDO-BETA-1,4-GALACTANASE A"/>
    <property type="match status" value="1"/>
</dbReference>
<evidence type="ECO:0000256" key="1">
    <source>
        <dbReference type="ARBA" id="ARBA00001695"/>
    </source>
</evidence>
<dbReference type="InterPro" id="IPR006311">
    <property type="entry name" value="TAT_signal"/>
</dbReference>
<comment type="caution">
    <text evidence="7">The sequence shown here is derived from an EMBL/GenBank/DDBJ whole genome shotgun (WGS) entry which is preliminary data.</text>
</comment>
<dbReference type="SUPFAM" id="SSF51445">
    <property type="entry name" value="(Trans)glycosidases"/>
    <property type="match status" value="1"/>
</dbReference>
<dbReference type="PROSITE" id="PS51318">
    <property type="entry name" value="TAT"/>
    <property type="match status" value="1"/>
</dbReference>
<evidence type="ECO:0000256" key="4">
    <source>
        <dbReference type="ARBA" id="ARBA00022801"/>
    </source>
</evidence>
<comment type="similarity">
    <text evidence="2 6">Belongs to the glycosyl hydrolase 53 family.</text>
</comment>
<dbReference type="InterPro" id="IPR011683">
    <property type="entry name" value="Glyco_hydro_53"/>
</dbReference>
<keyword evidence="8" id="KW-1185">Reference proteome</keyword>
<evidence type="ECO:0000256" key="6">
    <source>
        <dbReference type="RuleBase" id="RU361192"/>
    </source>
</evidence>
<accession>A0ABV3CTZ5</accession>
<dbReference type="RefSeq" id="WP_359205982.1">
    <property type="nucleotide sequence ID" value="NZ_JBEZAM010000010.1"/>
</dbReference>
<sequence length="535" mass="56666">MHPRTPTTHPTRRSRVRLRAAAVAAALGALLLAPLPAARQAEAAATLTNAGFESGAAGTATPAGWSTYSAAGQNAASFTEAGGHGGSYRLSHWSASAYKVETYQYLSGLTDGTYTLSAWVRSGGGQNAAYLALRNCGSAEQRTDLPVTSNGAWIRLVTSVRVTGGGCTVSINSDANAGNWLNVDDLTFTSGTTGLAVKGVDLSGLKKNEDLGGTYRTAAGVTGDPVTILKNAGATYGRLKVWVNPADGYNNKARVLATAQRIKAQGMKLLVDFHYSDVWADPGAQSKPAAWAGHSYSQLTTDVYNHTYDVLNALKAQGTTADMVQIGNEINTGMLWPEGSTSNWSQLGGLLKSGISAAKAVSSTTQIALHLAHGGDNTLYRTWFDNATAQGVSYDVIALSFYGYWHGALSALQTNLDDISARYGKKVMVVETAYPFRLDSKDSHENIIDLSSELISGYPASSAGQSAWLRDIMNVVEAVPNGRGLGVVYWEPAWTAVAGNGWDPTDPSSGNAWENQALFDYDNRLLPAASWLAHR</sequence>
<comment type="catalytic activity">
    <reaction evidence="1 6">
        <text>The enzyme specifically hydrolyzes (1-&gt;4)-beta-D-galactosidic linkages in type I arabinogalactans.</text>
        <dbReference type="EC" id="3.2.1.89"/>
    </reaction>
</comment>
<dbReference type="Proteomes" id="UP001551210">
    <property type="component" value="Unassembled WGS sequence"/>
</dbReference>
<dbReference type="Pfam" id="PF07745">
    <property type="entry name" value="Glyco_hydro_53"/>
    <property type="match status" value="1"/>
</dbReference>
<keyword evidence="5 6" id="KW-0326">Glycosidase</keyword>
<evidence type="ECO:0000313" key="7">
    <source>
        <dbReference type="EMBL" id="MEU7293687.1"/>
    </source>
</evidence>